<dbReference type="GO" id="GO:0030983">
    <property type="term" value="F:mismatched DNA binding"/>
    <property type="evidence" value="ECO:0007669"/>
    <property type="project" value="InterPro"/>
</dbReference>
<comment type="caution">
    <text evidence="2">The sequence shown here is derived from an EMBL/GenBank/DDBJ whole genome shotgun (WGS) entry which is preliminary data.</text>
</comment>
<dbReference type="AlphaFoldDB" id="K1TL43"/>
<evidence type="ECO:0000313" key="2">
    <source>
        <dbReference type="EMBL" id="EKC73832.1"/>
    </source>
</evidence>
<organism evidence="2">
    <name type="scientific">human gut metagenome</name>
    <dbReference type="NCBI Taxonomy" id="408170"/>
    <lineage>
        <taxon>unclassified sequences</taxon>
        <taxon>metagenomes</taxon>
        <taxon>organismal metagenomes</taxon>
    </lineage>
</organism>
<protein>
    <submittedName>
        <fullName evidence="2">MutS domain protein</fullName>
    </submittedName>
</protein>
<reference evidence="2" key="1">
    <citation type="journal article" date="2013" name="Environ. Microbiol.">
        <title>Microbiota from the distal guts of lean and obese adolescents exhibit partial functional redundancy besides clear differences in community structure.</title>
        <authorList>
            <person name="Ferrer M."/>
            <person name="Ruiz A."/>
            <person name="Lanza F."/>
            <person name="Haange S.B."/>
            <person name="Oberbach A."/>
            <person name="Till H."/>
            <person name="Bargiela R."/>
            <person name="Campoy C."/>
            <person name="Segura M.T."/>
            <person name="Richter M."/>
            <person name="von Bergen M."/>
            <person name="Seifert J."/>
            <person name="Suarez A."/>
        </authorList>
    </citation>
    <scope>NUCLEOTIDE SEQUENCE</scope>
</reference>
<dbReference type="GO" id="GO:0005524">
    <property type="term" value="F:ATP binding"/>
    <property type="evidence" value="ECO:0007669"/>
    <property type="project" value="InterPro"/>
</dbReference>
<feature type="domain" description="DNA mismatch repair protein MutS-like N-terminal" evidence="1">
    <location>
        <begin position="43"/>
        <end position="131"/>
    </location>
</feature>
<proteinExistence type="predicted"/>
<gene>
    <name evidence="2" type="ORF">OBE_02183</name>
</gene>
<dbReference type="Pfam" id="PF01624">
    <property type="entry name" value="MutS_I"/>
    <property type="match status" value="1"/>
</dbReference>
<accession>K1TL43</accession>
<name>K1TL43_9ZZZZ</name>
<feature type="non-terminal residue" evidence="2">
    <location>
        <position position="187"/>
    </location>
</feature>
<dbReference type="GO" id="GO:0006298">
    <property type="term" value="P:mismatch repair"/>
    <property type="evidence" value="ECO:0007669"/>
    <property type="project" value="InterPro"/>
</dbReference>
<dbReference type="SUPFAM" id="SSF55271">
    <property type="entry name" value="DNA repair protein MutS, domain I"/>
    <property type="match status" value="1"/>
</dbReference>
<dbReference type="EMBL" id="AJWZ01001419">
    <property type="protein sequence ID" value="EKC73832.1"/>
    <property type="molecule type" value="Genomic_DNA"/>
</dbReference>
<evidence type="ECO:0000259" key="1">
    <source>
        <dbReference type="Pfam" id="PF01624"/>
    </source>
</evidence>
<dbReference type="Gene3D" id="3.40.1170.10">
    <property type="entry name" value="DNA repair protein MutS, domain I"/>
    <property type="match status" value="1"/>
</dbReference>
<sequence>RVVEHIYNVDQTIMNAKDHEAYGNLVKTKGAPFVKTEEKTVSVLKQYNDYQNKYPDMVIPVKRRDSYEIYGEKASEVAKILNLEVEKKKMDGKEVAFISFPSQHLDTYLPKIIRAGNRVAFFDSPKEKKVSVPVQDHTAILNKAYSTAKAVADQSGMKYERIMVVQDAKYDKEDDKIVVSGMSEKTA</sequence>
<dbReference type="InterPro" id="IPR007695">
    <property type="entry name" value="DNA_mismatch_repair_MutS-lik_N"/>
</dbReference>
<dbReference type="InterPro" id="IPR016151">
    <property type="entry name" value="DNA_mismatch_repair_MutS_N"/>
</dbReference>
<feature type="non-terminal residue" evidence="2">
    <location>
        <position position="1"/>
    </location>
</feature>